<evidence type="ECO:0000256" key="8">
    <source>
        <dbReference type="ARBA" id="ARBA00018337"/>
    </source>
</evidence>
<evidence type="ECO:0000256" key="9">
    <source>
        <dbReference type="ARBA" id="ARBA00022516"/>
    </source>
</evidence>
<evidence type="ECO:0000256" key="15">
    <source>
        <dbReference type="ARBA" id="ARBA00023128"/>
    </source>
</evidence>
<evidence type="ECO:0000256" key="19">
    <source>
        <dbReference type="ARBA" id="ARBA00029893"/>
    </source>
</evidence>
<comment type="pathway">
    <text evidence="4">Phospholipid metabolism; CDP-diacylglycerol biosynthesis; CDP-diacylglycerol from sn-glycerol 3-phosphate: step 3/3.</text>
</comment>
<evidence type="ECO:0000256" key="18">
    <source>
        <dbReference type="ARBA" id="ARBA00023264"/>
    </source>
</evidence>
<evidence type="ECO:0000313" key="22">
    <source>
        <dbReference type="Proteomes" id="UP000694701"/>
    </source>
</evidence>
<evidence type="ECO:0000256" key="5">
    <source>
        <dbReference type="ARBA" id="ARBA00005189"/>
    </source>
</evidence>
<sequence length="255" mass="28596">MGVVCMMTLCSPQQQCVPQDLSLEFTYRSAVFRRTGSSPGQMGKCMLDFVFTVDDHGTPQTSSIQGKWIYIFINTCLQVIRYGVIDDLLIRRSSVRILLQKENGKLEKCRDRFVSQPSDSFSAEDLFLQIAGLSYSGECFLMLFGEEKSKVSNIVKDNMPHLYNSIVWECPRVKHKPQQGPGHKPGGSVHAALGSLQQQITRLVERPGKNRDVEEILLQVAQEPTVAPACSKVKHFLTFYSSKNSEKSITGSKKI</sequence>
<comment type="pathway">
    <text evidence="5">Lipid metabolism.</text>
</comment>
<evidence type="ECO:0000256" key="7">
    <source>
        <dbReference type="ARBA" id="ARBA00012487"/>
    </source>
</evidence>
<keyword evidence="9" id="KW-0444">Lipid biosynthesis</keyword>
<keyword evidence="17" id="KW-0594">Phospholipid biosynthesis</keyword>
<comment type="similarity">
    <text evidence="6">Belongs to the TAM41 family.</text>
</comment>
<evidence type="ECO:0000256" key="11">
    <source>
        <dbReference type="ARBA" id="ARBA00022695"/>
    </source>
</evidence>
<evidence type="ECO:0000313" key="21">
    <source>
        <dbReference type="Ensembl" id="ENSCCRP00020064925.1"/>
    </source>
</evidence>
<dbReference type="Pfam" id="PF09139">
    <property type="entry name" value="Tam41_Mmp37"/>
    <property type="match status" value="1"/>
</dbReference>
<evidence type="ECO:0000256" key="10">
    <source>
        <dbReference type="ARBA" id="ARBA00022679"/>
    </source>
</evidence>
<comment type="function">
    <text evidence="2">Catalyzes the conversion of phosphatidic acid (PA) to CDP-diacylglycerol (CDP-DAG), an essential intermediate in the synthesis of phosphatidylglycerol, cardiolipin and phosphatidylinositol.</text>
</comment>
<dbReference type="GO" id="GO:0032049">
    <property type="term" value="P:cardiolipin biosynthetic process"/>
    <property type="evidence" value="ECO:0007669"/>
    <property type="project" value="InterPro"/>
</dbReference>
<comment type="subcellular location">
    <subcellularLocation>
        <location evidence="3">Mitochondrion inner membrane</location>
        <topology evidence="3">Peripheral membrane protein</topology>
        <orientation evidence="3">Matrix side</orientation>
    </subcellularLocation>
</comment>
<reference evidence="21" key="1">
    <citation type="submission" date="2025-08" db="UniProtKB">
        <authorList>
            <consortium name="Ensembl"/>
        </authorList>
    </citation>
    <scope>IDENTIFICATION</scope>
</reference>
<dbReference type="GO" id="GO:0005743">
    <property type="term" value="C:mitochondrial inner membrane"/>
    <property type="evidence" value="ECO:0007669"/>
    <property type="project" value="UniProtKB-SubCell"/>
</dbReference>
<proteinExistence type="inferred from homology"/>
<dbReference type="GO" id="GO:0004605">
    <property type="term" value="F:phosphatidate cytidylyltransferase activity"/>
    <property type="evidence" value="ECO:0007669"/>
    <property type="project" value="UniProtKB-EC"/>
</dbReference>
<organism evidence="21 22">
    <name type="scientific">Cyprinus carpio</name>
    <name type="common">Common carp</name>
    <dbReference type="NCBI Taxonomy" id="7962"/>
    <lineage>
        <taxon>Eukaryota</taxon>
        <taxon>Metazoa</taxon>
        <taxon>Chordata</taxon>
        <taxon>Craniata</taxon>
        <taxon>Vertebrata</taxon>
        <taxon>Euteleostomi</taxon>
        <taxon>Actinopterygii</taxon>
        <taxon>Neopterygii</taxon>
        <taxon>Teleostei</taxon>
        <taxon>Ostariophysi</taxon>
        <taxon>Cypriniformes</taxon>
        <taxon>Cyprinidae</taxon>
        <taxon>Cyprininae</taxon>
        <taxon>Cyprinus</taxon>
    </lineage>
</organism>
<dbReference type="UniPathway" id="UPA00557">
    <property type="reaction ID" value="UER00614"/>
</dbReference>
<evidence type="ECO:0000256" key="13">
    <source>
        <dbReference type="ARBA" id="ARBA00022842"/>
    </source>
</evidence>
<dbReference type="Proteomes" id="UP000694701">
    <property type="component" value="Unplaced"/>
</dbReference>
<evidence type="ECO:0000256" key="6">
    <source>
        <dbReference type="ARBA" id="ARBA00005458"/>
    </source>
</evidence>
<evidence type="ECO:0000256" key="16">
    <source>
        <dbReference type="ARBA" id="ARBA00023136"/>
    </source>
</evidence>
<name>A0A8C2G497_CYPCA</name>
<dbReference type="AlphaFoldDB" id="A0A8C2G497"/>
<keyword evidence="16" id="KW-0472">Membrane</keyword>
<keyword evidence="11" id="KW-0548">Nucleotidyltransferase</keyword>
<dbReference type="InterPro" id="IPR015222">
    <property type="entry name" value="Tam41"/>
</dbReference>
<dbReference type="Ensembl" id="ENSCCRT00020071467.1">
    <property type="protein sequence ID" value="ENSCCRP00020064925.1"/>
    <property type="gene ID" value="ENSCCRG00020030600.1"/>
</dbReference>
<protein>
    <recommendedName>
        <fullName evidence="8">Phosphatidate cytidylyltransferase, mitochondrial</fullName>
        <ecNumber evidence="7">2.7.7.41</ecNumber>
    </recommendedName>
    <alternativeName>
        <fullName evidence="19">CDP-diacylglycerol synthase</fullName>
    </alternativeName>
    <alternativeName>
        <fullName evidence="20">Mitochondrial translocator assembly and maintenance protein 41 homolog</fullName>
    </alternativeName>
</protein>
<keyword evidence="12" id="KW-0999">Mitochondrion inner membrane</keyword>
<evidence type="ECO:0000256" key="17">
    <source>
        <dbReference type="ARBA" id="ARBA00023209"/>
    </source>
</evidence>
<keyword evidence="15" id="KW-0496">Mitochondrion</keyword>
<evidence type="ECO:0000256" key="12">
    <source>
        <dbReference type="ARBA" id="ARBA00022792"/>
    </source>
</evidence>
<dbReference type="PANTHER" id="PTHR13619:SF0">
    <property type="entry name" value="PHOSPHATIDATE CYTIDYLYLTRANSFERASE, MITOCHONDRIAL"/>
    <property type="match status" value="1"/>
</dbReference>
<evidence type="ECO:0000256" key="2">
    <source>
        <dbReference type="ARBA" id="ARBA00003203"/>
    </source>
</evidence>
<evidence type="ECO:0000256" key="20">
    <source>
        <dbReference type="ARBA" id="ARBA00031502"/>
    </source>
</evidence>
<evidence type="ECO:0000256" key="1">
    <source>
        <dbReference type="ARBA" id="ARBA00001946"/>
    </source>
</evidence>
<evidence type="ECO:0000256" key="4">
    <source>
        <dbReference type="ARBA" id="ARBA00005119"/>
    </source>
</evidence>
<evidence type="ECO:0000256" key="3">
    <source>
        <dbReference type="ARBA" id="ARBA00004443"/>
    </source>
</evidence>
<keyword evidence="18" id="KW-1208">Phospholipid metabolism</keyword>
<dbReference type="EC" id="2.7.7.41" evidence="7"/>
<dbReference type="GO" id="GO:0016024">
    <property type="term" value="P:CDP-diacylglycerol biosynthetic process"/>
    <property type="evidence" value="ECO:0007669"/>
    <property type="project" value="UniProtKB-UniPathway"/>
</dbReference>
<keyword evidence="14" id="KW-0443">Lipid metabolism</keyword>
<dbReference type="PANTHER" id="PTHR13619">
    <property type="entry name" value="PHOSPHATIDATE CYTIDYLYLTRANSFERASE, MITOCHONDRIAL"/>
    <property type="match status" value="1"/>
</dbReference>
<keyword evidence="10" id="KW-0808">Transferase</keyword>
<keyword evidence="13" id="KW-0460">Magnesium</keyword>
<comment type="cofactor">
    <cofactor evidence="1">
        <name>Mg(2+)</name>
        <dbReference type="ChEBI" id="CHEBI:18420"/>
    </cofactor>
</comment>
<accession>A0A8C2G497</accession>
<evidence type="ECO:0000256" key="14">
    <source>
        <dbReference type="ARBA" id="ARBA00023098"/>
    </source>
</evidence>